<dbReference type="EMBL" id="MT143931">
    <property type="protein sequence ID" value="QJH92924.1"/>
    <property type="molecule type" value="Genomic_DNA"/>
</dbReference>
<feature type="transmembrane region" description="Helical" evidence="1">
    <location>
        <begin position="12"/>
        <end position="32"/>
    </location>
</feature>
<name>A0A6M3X593_9ZZZZ</name>
<evidence type="ECO:0000313" key="2">
    <source>
        <dbReference type="EMBL" id="QJH92924.1"/>
    </source>
</evidence>
<keyword evidence="1" id="KW-0472">Membrane</keyword>
<evidence type="ECO:0000256" key="1">
    <source>
        <dbReference type="SAM" id="Phobius"/>
    </source>
</evidence>
<reference evidence="2" key="1">
    <citation type="submission" date="2020-03" db="EMBL/GenBank/DDBJ databases">
        <title>The deep terrestrial virosphere.</title>
        <authorList>
            <person name="Holmfeldt K."/>
            <person name="Nilsson E."/>
            <person name="Simone D."/>
            <person name="Lopez-Fernandez M."/>
            <person name="Wu X."/>
            <person name="de Brujin I."/>
            <person name="Lundin D."/>
            <person name="Andersson A."/>
            <person name="Bertilsson S."/>
            <person name="Dopson M."/>
        </authorList>
    </citation>
    <scope>NUCLEOTIDE SEQUENCE</scope>
    <source>
        <strain evidence="2">MM171A02250</strain>
    </source>
</reference>
<feature type="transmembrane region" description="Helical" evidence="1">
    <location>
        <begin position="92"/>
        <end position="110"/>
    </location>
</feature>
<sequence length="117" mass="12316">MKSLEGKRTFIVIGLFLILAIASLFIVGQGGASIVPEWVYTLLGAIGFGFLRSAVTKLSGNKGWKTYAAVGAVVVISLVQAFGVVITPEIFTTIYAICGSFGIVGIRDALADLPSYK</sequence>
<feature type="transmembrane region" description="Helical" evidence="1">
    <location>
        <begin position="38"/>
        <end position="55"/>
    </location>
</feature>
<proteinExistence type="predicted"/>
<accession>A0A6M3X593</accession>
<keyword evidence="1" id="KW-1133">Transmembrane helix</keyword>
<keyword evidence="1" id="KW-0812">Transmembrane</keyword>
<feature type="transmembrane region" description="Helical" evidence="1">
    <location>
        <begin position="67"/>
        <end position="86"/>
    </location>
</feature>
<gene>
    <name evidence="2" type="ORF">MM171A02250_0011</name>
</gene>
<organism evidence="2">
    <name type="scientific">viral metagenome</name>
    <dbReference type="NCBI Taxonomy" id="1070528"/>
    <lineage>
        <taxon>unclassified sequences</taxon>
        <taxon>metagenomes</taxon>
        <taxon>organismal metagenomes</taxon>
    </lineage>
</organism>
<protein>
    <submittedName>
        <fullName evidence="2">Uncharacterized protein</fullName>
    </submittedName>
</protein>
<dbReference type="AlphaFoldDB" id="A0A6M3X593"/>